<dbReference type="GO" id="GO:0016020">
    <property type="term" value="C:membrane"/>
    <property type="evidence" value="ECO:0007669"/>
    <property type="project" value="UniProtKB-SubCell"/>
</dbReference>
<protein>
    <recommendedName>
        <fullName evidence="9">Leucine-rich repeat-containing N-terminal plant-type domain-containing protein</fullName>
    </recommendedName>
</protein>
<evidence type="ECO:0000313" key="11">
    <source>
        <dbReference type="Proteomes" id="UP000265618"/>
    </source>
</evidence>
<dbReference type="PANTHER" id="PTHR48063:SF112">
    <property type="entry name" value="RECEPTOR LIKE PROTEIN 30-LIKE"/>
    <property type="match status" value="1"/>
</dbReference>
<sequence>MRLVFVALCLVSAVLSQCTTQEQALIDLYNGTNGPSWTQANNWLSADPYCTWTGVTCSGNNSNVRDINLNGFGLTGQLPDTIGCFPFLQFLTLANNNMSSTIPLTIGDLPNIKSINMNAAGLVGPIPDTICNLDFIQSILMGNNMLTGPIPSCVDQNTFLQEWSTPNNILTGAVPTEFDDLDFLQRLVVQCNPSLVCTPLSGTFQYMCGNDFPSCPDVPPECTECLMMENYAWCVDESGEGTCALADSIQPGDCASVVTELAGCAETCLECLDNGYFWCLRGPAGQPDECIPTNGQPGCPFVISDPAFCQPIPDVTCPICLVYDGYVWCLDEEGEGSCVLETESDTCAYVVDATPECQLDPVNTESDTCAYVVDATPECQLDPVNVCEDCIDLDGAWCYSLFGQSECIPSGALPPSGCNDIITDKGGCDPIPPTDCEECLAFEDTVWCVLPDSDDACYPDATPCREDGGVPYIDCIPPDCCPLCTGWDGYAWCVVEDIGTCLENPQPGDCDYIVETPDDCDSPNTCPN</sequence>
<dbReference type="InterPro" id="IPR032675">
    <property type="entry name" value="LRR_dom_sf"/>
</dbReference>
<dbReference type="Gene3D" id="3.80.10.10">
    <property type="entry name" value="Ribonuclease Inhibitor"/>
    <property type="match status" value="1"/>
</dbReference>
<dbReference type="InterPro" id="IPR013210">
    <property type="entry name" value="LRR_N_plant-typ"/>
</dbReference>
<keyword evidence="2" id="KW-0812">Transmembrane</keyword>
<comment type="caution">
    <text evidence="10">The sequence shown here is derived from an EMBL/GenBank/DDBJ whole genome shotgun (WGS) entry which is preliminary data.</text>
</comment>
<dbReference type="SUPFAM" id="SSF52058">
    <property type="entry name" value="L domain-like"/>
    <property type="match status" value="1"/>
</dbReference>
<organism evidence="10 11">
    <name type="scientific">Kipferlia bialata</name>
    <dbReference type="NCBI Taxonomy" id="797122"/>
    <lineage>
        <taxon>Eukaryota</taxon>
        <taxon>Metamonada</taxon>
        <taxon>Carpediemonas-like organisms</taxon>
        <taxon>Kipferlia</taxon>
    </lineage>
</organism>
<dbReference type="EMBL" id="BDIP01000024">
    <property type="protein sequence ID" value="GIQ79586.1"/>
    <property type="molecule type" value="Genomic_DNA"/>
</dbReference>
<evidence type="ECO:0000256" key="5">
    <source>
        <dbReference type="ARBA" id="ARBA00022989"/>
    </source>
</evidence>
<keyword evidence="3 8" id="KW-0732">Signal</keyword>
<reference evidence="10 11" key="1">
    <citation type="journal article" date="2018" name="PLoS ONE">
        <title>The draft genome of Kipferlia bialata reveals reductive genome evolution in fornicate parasites.</title>
        <authorList>
            <person name="Tanifuji G."/>
            <person name="Takabayashi S."/>
            <person name="Kume K."/>
            <person name="Takagi M."/>
            <person name="Nakayama T."/>
            <person name="Kamikawa R."/>
            <person name="Inagaki Y."/>
            <person name="Hashimoto T."/>
        </authorList>
    </citation>
    <scope>NUCLEOTIDE SEQUENCE [LARGE SCALE GENOMIC DNA]</scope>
    <source>
        <strain evidence="10">NY0173</strain>
    </source>
</reference>
<keyword evidence="4" id="KW-0677">Repeat</keyword>
<evidence type="ECO:0000256" key="7">
    <source>
        <dbReference type="ARBA" id="ARBA00023180"/>
    </source>
</evidence>
<feature type="domain" description="Leucine-rich repeat-containing N-terminal plant-type" evidence="9">
    <location>
        <begin position="20"/>
        <end position="58"/>
    </location>
</feature>
<dbReference type="PANTHER" id="PTHR48063">
    <property type="entry name" value="LRR RECEPTOR-LIKE KINASE"/>
    <property type="match status" value="1"/>
</dbReference>
<evidence type="ECO:0000313" key="10">
    <source>
        <dbReference type="EMBL" id="GIQ79586.1"/>
    </source>
</evidence>
<evidence type="ECO:0000256" key="1">
    <source>
        <dbReference type="ARBA" id="ARBA00004370"/>
    </source>
</evidence>
<evidence type="ECO:0000256" key="3">
    <source>
        <dbReference type="ARBA" id="ARBA00022729"/>
    </source>
</evidence>
<keyword evidence="11" id="KW-1185">Reference proteome</keyword>
<evidence type="ECO:0000256" key="8">
    <source>
        <dbReference type="SAM" id="SignalP"/>
    </source>
</evidence>
<keyword evidence="5" id="KW-1133">Transmembrane helix</keyword>
<dbReference type="InterPro" id="IPR046956">
    <property type="entry name" value="RLP23-like"/>
</dbReference>
<dbReference type="OrthoDB" id="512212at2759"/>
<dbReference type="Proteomes" id="UP000265618">
    <property type="component" value="Unassembled WGS sequence"/>
</dbReference>
<gene>
    <name evidence="10" type="ORF">KIPB_000251</name>
</gene>
<accession>A0A9K3GET6</accession>
<dbReference type="Pfam" id="PF08263">
    <property type="entry name" value="LRRNT_2"/>
    <property type="match status" value="1"/>
</dbReference>
<evidence type="ECO:0000259" key="9">
    <source>
        <dbReference type="Pfam" id="PF08263"/>
    </source>
</evidence>
<feature type="signal peptide" evidence="8">
    <location>
        <begin position="1"/>
        <end position="16"/>
    </location>
</feature>
<dbReference type="FunFam" id="3.80.10.10:FF:000400">
    <property type="entry name" value="Nuclear pore complex protein NUP107"/>
    <property type="match status" value="1"/>
</dbReference>
<feature type="chain" id="PRO_5039920495" description="Leucine-rich repeat-containing N-terminal plant-type domain-containing protein" evidence="8">
    <location>
        <begin position="17"/>
        <end position="528"/>
    </location>
</feature>
<evidence type="ECO:0000256" key="4">
    <source>
        <dbReference type="ARBA" id="ARBA00022737"/>
    </source>
</evidence>
<dbReference type="AlphaFoldDB" id="A0A9K3GET6"/>
<keyword evidence="6" id="KW-0472">Membrane</keyword>
<evidence type="ECO:0000256" key="2">
    <source>
        <dbReference type="ARBA" id="ARBA00022692"/>
    </source>
</evidence>
<proteinExistence type="predicted"/>
<keyword evidence="7" id="KW-0325">Glycoprotein</keyword>
<comment type="subcellular location">
    <subcellularLocation>
        <location evidence="1">Membrane</location>
    </subcellularLocation>
</comment>
<name>A0A9K3GET6_9EUKA</name>
<evidence type="ECO:0000256" key="6">
    <source>
        <dbReference type="ARBA" id="ARBA00023136"/>
    </source>
</evidence>